<dbReference type="Gene3D" id="3.40.190.10">
    <property type="entry name" value="Periplasmic binding protein-like II"/>
    <property type="match status" value="1"/>
</dbReference>
<keyword evidence="2" id="KW-0732">Signal</keyword>
<evidence type="ECO:0000313" key="3">
    <source>
        <dbReference type="EMBL" id="PLC55307.1"/>
    </source>
</evidence>
<feature type="signal peptide" evidence="2">
    <location>
        <begin position="1"/>
        <end position="31"/>
    </location>
</feature>
<dbReference type="PANTHER" id="PTHR42928:SF5">
    <property type="entry name" value="BLR1237 PROTEIN"/>
    <property type="match status" value="1"/>
</dbReference>
<dbReference type="PIRSF" id="PIRSF017082">
    <property type="entry name" value="YflP"/>
    <property type="match status" value="1"/>
</dbReference>
<dbReference type="OrthoDB" id="9126050at2"/>
<evidence type="ECO:0000313" key="4">
    <source>
        <dbReference type="Proteomes" id="UP000234328"/>
    </source>
</evidence>
<feature type="chain" id="PRO_5014749357" evidence="2">
    <location>
        <begin position="32"/>
        <end position="330"/>
    </location>
</feature>
<comment type="similarity">
    <text evidence="1">Belongs to the UPF0065 (bug) family.</text>
</comment>
<comment type="caution">
    <text evidence="3">The sequence shown here is derived from an EMBL/GenBank/DDBJ whole genome shotgun (WGS) entry which is preliminary data.</text>
</comment>
<organism evidence="3 4">
    <name type="scientific">Pollutimonas nitritireducens</name>
    <dbReference type="NCBI Taxonomy" id="2045209"/>
    <lineage>
        <taxon>Bacteria</taxon>
        <taxon>Pseudomonadati</taxon>
        <taxon>Pseudomonadota</taxon>
        <taxon>Betaproteobacteria</taxon>
        <taxon>Burkholderiales</taxon>
        <taxon>Alcaligenaceae</taxon>
        <taxon>Pollutimonas</taxon>
    </lineage>
</organism>
<dbReference type="EMBL" id="PDNV01000002">
    <property type="protein sequence ID" value="PLC55307.1"/>
    <property type="molecule type" value="Genomic_DNA"/>
</dbReference>
<dbReference type="InterPro" id="IPR005064">
    <property type="entry name" value="BUG"/>
</dbReference>
<keyword evidence="4" id="KW-1185">Reference proteome</keyword>
<dbReference type="SUPFAM" id="SSF53850">
    <property type="entry name" value="Periplasmic binding protein-like II"/>
    <property type="match status" value="1"/>
</dbReference>
<evidence type="ECO:0000256" key="2">
    <source>
        <dbReference type="SAM" id="SignalP"/>
    </source>
</evidence>
<dbReference type="Gene3D" id="3.40.190.150">
    <property type="entry name" value="Bordetella uptake gene, domain 1"/>
    <property type="match status" value="1"/>
</dbReference>
<reference evidence="3 4" key="1">
    <citation type="submission" date="2017-10" db="EMBL/GenBank/DDBJ databases">
        <title>Two draft genome sequences of Pusillimonas sp. strains isolated from a nitrate- and radionuclide-contaminated groundwater in Russia.</title>
        <authorList>
            <person name="Grouzdev D.S."/>
            <person name="Tourova T.P."/>
            <person name="Goeva M.A."/>
            <person name="Babich T.L."/>
            <person name="Sokolova D.S."/>
            <person name="Abdullin R."/>
            <person name="Poltaraus A.B."/>
            <person name="Toshchakov S.V."/>
            <person name="Nazina T.N."/>
        </authorList>
    </citation>
    <scope>NUCLEOTIDE SEQUENCE [LARGE SCALE GENOMIC DNA]</scope>
    <source>
        <strain evidence="3 4">JR1/69-2-13</strain>
    </source>
</reference>
<dbReference type="Pfam" id="PF03401">
    <property type="entry name" value="TctC"/>
    <property type="match status" value="1"/>
</dbReference>
<gene>
    <name evidence="3" type="ORF">CR155_03640</name>
</gene>
<protein>
    <submittedName>
        <fullName evidence="3">Uncharacterized protein</fullName>
    </submittedName>
</protein>
<dbReference type="Proteomes" id="UP000234328">
    <property type="component" value="Unassembled WGS sequence"/>
</dbReference>
<accession>A0A2N4UJU9</accession>
<dbReference type="AlphaFoldDB" id="A0A2N4UJU9"/>
<dbReference type="InterPro" id="IPR042100">
    <property type="entry name" value="Bug_dom1"/>
</dbReference>
<proteinExistence type="inferred from homology"/>
<sequence>MLASLSQACLIARALAVCAVLAMTIQAPVSAAEWPTKPVTIIDPYSAGGTTDFIARVLAKHLSETLNQSFVVENRGGAGGTIGTARMAQSVPDGHTLLINNMSIAFSKALYPSLPYDTETDIAPVALIGSTPTILAVANSVKADSIKDLISMAKTAPESLNFGSAGIGSTGHMAMVALQRTADIEIQHIPYKGAGQALTDLIGGRIAIMMNTITPMVSNVKSGSIRGLASSGSSRSAALPDVPTVAESGLPGFSYAPWFAFFAPAGTPPDVVQKIHAAIYEAVADPEVSAKLSQQGIELERMSVEEFKTRYHSDIEEWTATIHELGIKLQ</sequence>
<dbReference type="RefSeq" id="WP_102068631.1">
    <property type="nucleotide sequence ID" value="NZ_PDNV01000002.1"/>
</dbReference>
<evidence type="ECO:0000256" key="1">
    <source>
        <dbReference type="ARBA" id="ARBA00006987"/>
    </source>
</evidence>
<name>A0A2N4UJU9_9BURK</name>
<dbReference type="PANTHER" id="PTHR42928">
    <property type="entry name" value="TRICARBOXYLATE-BINDING PROTEIN"/>
    <property type="match status" value="1"/>
</dbReference>